<accession>A0A2H3AZ77</accession>
<dbReference type="AlphaFoldDB" id="A0A2H3AZ77"/>
<evidence type="ECO:0000313" key="1">
    <source>
        <dbReference type="EMBL" id="PBK59068.1"/>
    </source>
</evidence>
<evidence type="ECO:0000313" key="2">
    <source>
        <dbReference type="Proteomes" id="UP000218334"/>
    </source>
</evidence>
<keyword evidence="2" id="KW-1185">Reference proteome</keyword>
<sequence>MNEGLRLERRPLGYLQGITDFGNGTDCLRERCSYGTVPTSPRQLRNSILLEMDIGLPLRAPIHIDWEQVADLFSSSKFKAYDFYGVDLICSSVPGRLRLNTTVCSGRVLGIPKASLPLPAGSSKRYEGRAKYQRKNQNLAFLRNSLSPVDISPTPTLNLRLRPTKYDPSLGMSSQSRA</sequence>
<organism evidence="1 2">
    <name type="scientific">Armillaria solidipes</name>
    <dbReference type="NCBI Taxonomy" id="1076256"/>
    <lineage>
        <taxon>Eukaryota</taxon>
        <taxon>Fungi</taxon>
        <taxon>Dikarya</taxon>
        <taxon>Basidiomycota</taxon>
        <taxon>Agaricomycotina</taxon>
        <taxon>Agaricomycetes</taxon>
        <taxon>Agaricomycetidae</taxon>
        <taxon>Agaricales</taxon>
        <taxon>Marasmiineae</taxon>
        <taxon>Physalacriaceae</taxon>
        <taxon>Armillaria</taxon>
    </lineage>
</organism>
<protein>
    <submittedName>
        <fullName evidence="1">Uncharacterized protein</fullName>
    </submittedName>
</protein>
<name>A0A2H3AZ77_9AGAR</name>
<proteinExistence type="predicted"/>
<dbReference type="Proteomes" id="UP000218334">
    <property type="component" value="Unassembled WGS sequence"/>
</dbReference>
<dbReference type="EMBL" id="KZ293514">
    <property type="protein sequence ID" value="PBK59068.1"/>
    <property type="molecule type" value="Genomic_DNA"/>
</dbReference>
<reference evidence="2" key="1">
    <citation type="journal article" date="2017" name="Nat. Ecol. Evol.">
        <title>Genome expansion and lineage-specific genetic innovations in the forest pathogenic fungi Armillaria.</title>
        <authorList>
            <person name="Sipos G."/>
            <person name="Prasanna A.N."/>
            <person name="Walter M.C."/>
            <person name="O'Connor E."/>
            <person name="Balint B."/>
            <person name="Krizsan K."/>
            <person name="Kiss B."/>
            <person name="Hess J."/>
            <person name="Varga T."/>
            <person name="Slot J."/>
            <person name="Riley R."/>
            <person name="Boka B."/>
            <person name="Rigling D."/>
            <person name="Barry K."/>
            <person name="Lee J."/>
            <person name="Mihaltcheva S."/>
            <person name="LaButti K."/>
            <person name="Lipzen A."/>
            <person name="Waldron R."/>
            <person name="Moloney N.M."/>
            <person name="Sperisen C."/>
            <person name="Kredics L."/>
            <person name="Vagvoelgyi C."/>
            <person name="Patrignani A."/>
            <person name="Fitzpatrick D."/>
            <person name="Nagy I."/>
            <person name="Doyle S."/>
            <person name="Anderson J.B."/>
            <person name="Grigoriev I.V."/>
            <person name="Gueldener U."/>
            <person name="Muensterkoetter M."/>
            <person name="Nagy L.G."/>
        </authorList>
    </citation>
    <scope>NUCLEOTIDE SEQUENCE [LARGE SCALE GENOMIC DNA]</scope>
    <source>
        <strain evidence="2">28-4</strain>
    </source>
</reference>
<gene>
    <name evidence="1" type="ORF">ARMSODRAFT_1009901</name>
</gene>